<accession>A0A9W3Z076</accession>
<evidence type="ECO:0000313" key="4">
    <source>
        <dbReference type="Proteomes" id="UP000283758"/>
    </source>
</evidence>
<sequence length="180" mass="20280">MKKSFKLVSVFGLIVMLGFSLSACSSASSEDEAETEQSTKTKEKAEKMKEMADLAKINSTIAKDLKLDQGWAEGSLDEDGNPTENGTPNDDFAWSIVIDKIVYEGDTLRVYVKRGFKQLDTEDRQTVIESAMRASYSGINKFKKMEQEDIKKGLFTEVYLDSTPIGRSKLSNHYEFSWDE</sequence>
<dbReference type="PROSITE" id="PS51257">
    <property type="entry name" value="PROKAR_LIPOPROTEIN"/>
    <property type="match status" value="1"/>
</dbReference>
<evidence type="ECO:0000313" key="3">
    <source>
        <dbReference type="EMBL" id="AZZ67149.1"/>
    </source>
</evidence>
<feature type="signal peptide" evidence="2">
    <location>
        <begin position="1"/>
        <end position="27"/>
    </location>
</feature>
<name>A0A9W3Z076_LACJH</name>
<evidence type="ECO:0000256" key="2">
    <source>
        <dbReference type="SAM" id="SignalP"/>
    </source>
</evidence>
<reference evidence="3 4" key="1">
    <citation type="submission" date="2018-10" db="EMBL/GenBank/DDBJ databases">
        <title>Complete genome sequencing of Lactobacillus johnsonii ZLJ010.</title>
        <authorList>
            <person name="Zhang W."/>
            <person name="Ji H."/>
            <person name="Wang J."/>
            <person name="Zhang D."/>
            <person name="Liu H."/>
            <person name="Wang S."/>
            <person name="Wang Y."/>
        </authorList>
    </citation>
    <scope>NUCLEOTIDE SEQUENCE [LARGE SCALE GENOMIC DNA]</scope>
    <source>
        <strain evidence="3 4">ZLJ010</strain>
    </source>
</reference>
<keyword evidence="2" id="KW-0732">Signal</keyword>
<feature type="region of interest" description="Disordered" evidence="1">
    <location>
        <begin position="28"/>
        <end position="48"/>
    </location>
</feature>
<feature type="chain" id="PRO_5040973577" description="DUF5067 domain-containing protein" evidence="2">
    <location>
        <begin position="28"/>
        <end position="180"/>
    </location>
</feature>
<gene>
    <name evidence="3" type="ORF">D7321_03120</name>
</gene>
<dbReference type="RefSeq" id="WP_127835562.1">
    <property type="nucleotide sequence ID" value="NZ_CP032680.1"/>
</dbReference>
<evidence type="ECO:0008006" key="5">
    <source>
        <dbReference type="Google" id="ProtNLM"/>
    </source>
</evidence>
<organism evidence="3 4">
    <name type="scientific">Lactobacillus johnsonii</name>
    <dbReference type="NCBI Taxonomy" id="33959"/>
    <lineage>
        <taxon>Bacteria</taxon>
        <taxon>Bacillati</taxon>
        <taxon>Bacillota</taxon>
        <taxon>Bacilli</taxon>
        <taxon>Lactobacillales</taxon>
        <taxon>Lactobacillaceae</taxon>
        <taxon>Lactobacillus</taxon>
    </lineage>
</organism>
<protein>
    <recommendedName>
        <fullName evidence="5">DUF5067 domain-containing protein</fullName>
    </recommendedName>
</protein>
<proteinExistence type="predicted"/>
<dbReference type="Proteomes" id="UP000283758">
    <property type="component" value="Chromosome"/>
</dbReference>
<evidence type="ECO:0000256" key="1">
    <source>
        <dbReference type="SAM" id="MobiDB-lite"/>
    </source>
</evidence>
<feature type="compositionally biased region" description="Basic and acidic residues" evidence="1">
    <location>
        <begin position="37"/>
        <end position="48"/>
    </location>
</feature>
<dbReference type="AlphaFoldDB" id="A0A9W3Z076"/>
<dbReference type="EMBL" id="CP032680">
    <property type="protein sequence ID" value="AZZ67149.1"/>
    <property type="molecule type" value="Genomic_DNA"/>
</dbReference>